<dbReference type="SUPFAM" id="SSF81321">
    <property type="entry name" value="Family A G protein-coupled receptor-like"/>
    <property type="match status" value="1"/>
</dbReference>
<keyword evidence="3 5" id="KW-1133">Transmembrane helix</keyword>
<dbReference type="Proteomes" id="UP000261540">
    <property type="component" value="Unplaced"/>
</dbReference>
<evidence type="ECO:0000256" key="2">
    <source>
        <dbReference type="ARBA" id="ARBA00022692"/>
    </source>
</evidence>
<dbReference type="InterPro" id="IPR000276">
    <property type="entry name" value="GPCR_Rhodpsn"/>
</dbReference>
<keyword evidence="8" id="KW-1185">Reference proteome</keyword>
<keyword evidence="2 5" id="KW-0812">Transmembrane</keyword>
<sequence length="322" mass="36477">MQNETGILGNMTMNRINNKVVVVQGLIGLLLCVNSLMIFTFIRQEVFRTDTRYILFAQMLFLDSTLMLMTDLAVLGAYFQYPLTSILCVILCVFMDGFTYGTPLTLVVMCLERYVAICLPLRHADISNPKTRLIGLLLVWLFSFIPSLTELFALLSVAPFSFWFSSAVCNFDVMNLSSWHSLLRTGISQLYFLVLSAITTFTYIKIVVAARLASAESKKSASKCLRTVILHAFQLVLCFIQFWCPFIESAVMKIDITLFVNVRYSNFVLFLILPRCLSSLIYGLRDAKFFLALKYNFFFGMNKNICPVLDQGTSNSNANTCT</sequence>
<feature type="transmembrane region" description="Helical" evidence="5">
    <location>
        <begin position="190"/>
        <end position="212"/>
    </location>
</feature>
<dbReference type="GeneTree" id="ENSGT00940000163324"/>
<name>A0A3B3QQR7_9TELE</name>
<dbReference type="InterPro" id="IPR017452">
    <property type="entry name" value="GPCR_Rhodpsn_7TM"/>
</dbReference>
<evidence type="ECO:0000256" key="5">
    <source>
        <dbReference type="SAM" id="Phobius"/>
    </source>
</evidence>
<feature type="transmembrane region" description="Helical" evidence="5">
    <location>
        <begin position="133"/>
        <end position="155"/>
    </location>
</feature>
<feature type="transmembrane region" description="Helical" evidence="5">
    <location>
        <begin position="20"/>
        <end position="42"/>
    </location>
</feature>
<dbReference type="Gene3D" id="1.20.1070.10">
    <property type="entry name" value="Rhodopsin 7-helix transmembrane proteins"/>
    <property type="match status" value="1"/>
</dbReference>
<dbReference type="GO" id="GO:0004930">
    <property type="term" value="F:G protein-coupled receptor activity"/>
    <property type="evidence" value="ECO:0007669"/>
    <property type="project" value="InterPro"/>
</dbReference>
<evidence type="ECO:0000256" key="1">
    <source>
        <dbReference type="ARBA" id="ARBA00004370"/>
    </source>
</evidence>
<dbReference type="Pfam" id="PF00001">
    <property type="entry name" value="7tm_1"/>
    <property type="match status" value="1"/>
</dbReference>
<evidence type="ECO:0000313" key="8">
    <source>
        <dbReference type="Proteomes" id="UP000261540"/>
    </source>
</evidence>
<keyword evidence="4 5" id="KW-0472">Membrane</keyword>
<organism evidence="7 8">
    <name type="scientific">Paramormyrops kingsleyae</name>
    <dbReference type="NCBI Taxonomy" id="1676925"/>
    <lineage>
        <taxon>Eukaryota</taxon>
        <taxon>Metazoa</taxon>
        <taxon>Chordata</taxon>
        <taxon>Craniata</taxon>
        <taxon>Vertebrata</taxon>
        <taxon>Euteleostomi</taxon>
        <taxon>Actinopterygii</taxon>
        <taxon>Neopterygii</taxon>
        <taxon>Teleostei</taxon>
        <taxon>Osteoglossocephala</taxon>
        <taxon>Osteoglossomorpha</taxon>
        <taxon>Osteoglossiformes</taxon>
        <taxon>Mormyridae</taxon>
        <taxon>Paramormyrops</taxon>
    </lineage>
</organism>
<accession>A0A3B3QQR7</accession>
<reference evidence="7" key="2">
    <citation type="submission" date="2025-09" db="UniProtKB">
        <authorList>
            <consortium name="Ensembl"/>
        </authorList>
    </citation>
    <scope>IDENTIFICATION</scope>
</reference>
<evidence type="ECO:0000256" key="3">
    <source>
        <dbReference type="ARBA" id="ARBA00022989"/>
    </source>
</evidence>
<feature type="transmembrane region" description="Helical" evidence="5">
    <location>
        <begin position="264"/>
        <end position="284"/>
    </location>
</feature>
<dbReference type="PANTHER" id="PTHR26451:SF886">
    <property type="entry name" value="GROWTH HORMONE SECRETAGOGUE RECEPTOR TYPE 1-LIKE-RELATED"/>
    <property type="match status" value="1"/>
</dbReference>
<evidence type="ECO:0000313" key="7">
    <source>
        <dbReference type="Ensembl" id="ENSPKIP00000009007.1"/>
    </source>
</evidence>
<feature type="transmembrane region" description="Helical" evidence="5">
    <location>
        <begin position="224"/>
        <end position="244"/>
    </location>
</feature>
<dbReference type="PROSITE" id="PS50262">
    <property type="entry name" value="G_PROTEIN_RECEP_F1_2"/>
    <property type="match status" value="1"/>
</dbReference>
<feature type="transmembrane region" description="Helical" evidence="5">
    <location>
        <begin position="54"/>
        <end position="78"/>
    </location>
</feature>
<comment type="subcellular location">
    <subcellularLocation>
        <location evidence="1">Membrane</location>
    </subcellularLocation>
</comment>
<dbReference type="CDD" id="cd00637">
    <property type="entry name" value="7tm_classA_rhodopsin-like"/>
    <property type="match status" value="1"/>
</dbReference>
<dbReference type="PANTHER" id="PTHR26451">
    <property type="entry name" value="G_PROTEIN_RECEP_F1_2 DOMAIN-CONTAINING PROTEIN"/>
    <property type="match status" value="1"/>
</dbReference>
<proteinExistence type="predicted"/>
<dbReference type="GO" id="GO:0004984">
    <property type="term" value="F:olfactory receptor activity"/>
    <property type="evidence" value="ECO:0007669"/>
    <property type="project" value="TreeGrafter"/>
</dbReference>
<dbReference type="GO" id="GO:0005549">
    <property type="term" value="F:odorant binding"/>
    <property type="evidence" value="ECO:0007669"/>
    <property type="project" value="TreeGrafter"/>
</dbReference>
<protein>
    <submittedName>
        <fullName evidence="7">Odorant receptor, family 91, subfamily A, member 3</fullName>
    </submittedName>
</protein>
<reference evidence="7" key="1">
    <citation type="submission" date="2025-08" db="UniProtKB">
        <authorList>
            <consortium name="Ensembl"/>
        </authorList>
    </citation>
    <scope>IDENTIFICATION</scope>
</reference>
<dbReference type="AlphaFoldDB" id="A0A3B3QQR7"/>
<dbReference type="Ensembl" id="ENSPKIT00000033098.1">
    <property type="protein sequence ID" value="ENSPKIP00000009007.1"/>
    <property type="gene ID" value="ENSPKIG00000024275.1"/>
</dbReference>
<dbReference type="InterPro" id="IPR052921">
    <property type="entry name" value="GPCR1_Superfamily_Member"/>
</dbReference>
<feature type="domain" description="G-protein coupled receptors family 1 profile" evidence="6">
    <location>
        <begin position="33"/>
        <end position="282"/>
    </location>
</feature>
<dbReference type="FunFam" id="1.20.1070.10:FF:000096">
    <property type="entry name" value="Odorant receptor 131-2"/>
    <property type="match status" value="1"/>
</dbReference>
<feature type="transmembrane region" description="Helical" evidence="5">
    <location>
        <begin position="84"/>
        <end position="112"/>
    </location>
</feature>
<evidence type="ECO:0000259" key="6">
    <source>
        <dbReference type="PROSITE" id="PS50262"/>
    </source>
</evidence>
<dbReference type="GO" id="GO:0016020">
    <property type="term" value="C:membrane"/>
    <property type="evidence" value="ECO:0007669"/>
    <property type="project" value="UniProtKB-SubCell"/>
</dbReference>
<evidence type="ECO:0000256" key="4">
    <source>
        <dbReference type="ARBA" id="ARBA00023136"/>
    </source>
</evidence>